<feature type="transmembrane region" description="Helical" evidence="3">
    <location>
        <begin position="165"/>
        <end position="183"/>
    </location>
</feature>
<dbReference type="RefSeq" id="XP_020045597.1">
    <property type="nucleotide sequence ID" value="XM_020195220.1"/>
</dbReference>
<protein>
    <submittedName>
        <fullName evidence="5">MFS general substrate transporter</fullName>
    </submittedName>
</protein>
<dbReference type="GeneID" id="30968856"/>
<feature type="transmembrane region" description="Helical" evidence="3">
    <location>
        <begin position="195"/>
        <end position="215"/>
    </location>
</feature>
<dbReference type="InParanoid" id="A0A1D2VCP9"/>
<reference evidence="6" key="1">
    <citation type="submission" date="2016-05" db="EMBL/GenBank/DDBJ databases">
        <title>Comparative genomics of biotechnologically important yeasts.</title>
        <authorList>
            <consortium name="DOE Joint Genome Institute"/>
            <person name="Riley R."/>
            <person name="Haridas S."/>
            <person name="Wolfe K.H."/>
            <person name="Lopes M.R."/>
            <person name="Hittinger C.T."/>
            <person name="Goker M."/>
            <person name="Salamov A."/>
            <person name="Wisecaver J."/>
            <person name="Long T.M."/>
            <person name="Aerts A.L."/>
            <person name="Barry K."/>
            <person name="Choi C."/>
            <person name="Clum A."/>
            <person name="Coughlan A.Y."/>
            <person name="Deshpande S."/>
            <person name="Douglass A.P."/>
            <person name="Hanson S.J."/>
            <person name="Klenk H.-P."/>
            <person name="Labutti K."/>
            <person name="Lapidus A."/>
            <person name="Lindquist E."/>
            <person name="Lipzen A."/>
            <person name="Meier-Kolthoff J.P."/>
            <person name="Ohm R.A."/>
            <person name="Otillar R.P."/>
            <person name="Pangilinan J."/>
            <person name="Peng Y."/>
            <person name="Rokas A."/>
            <person name="Rosa C.A."/>
            <person name="Scheuner C."/>
            <person name="Sibirny A.A."/>
            <person name="Slot J.C."/>
            <person name="Stielow J.B."/>
            <person name="Sun H."/>
            <person name="Kurtzman C.P."/>
            <person name="Blackwell M."/>
            <person name="Grigoriev I.V."/>
            <person name="Jeffries T.W."/>
        </authorList>
    </citation>
    <scope>NUCLEOTIDE SEQUENCE [LARGE SCALE GENOMIC DNA]</scope>
    <source>
        <strain evidence="6">DSM 1968</strain>
    </source>
</reference>
<keyword evidence="3" id="KW-0812">Transmembrane</keyword>
<dbReference type="InterPro" id="IPR036259">
    <property type="entry name" value="MFS_trans_sf"/>
</dbReference>
<dbReference type="AlphaFoldDB" id="A0A1D2VCP9"/>
<dbReference type="InterPro" id="IPR020846">
    <property type="entry name" value="MFS_dom"/>
</dbReference>
<evidence type="ECO:0000313" key="5">
    <source>
        <dbReference type="EMBL" id="ODV59290.1"/>
    </source>
</evidence>
<organism evidence="5 6">
    <name type="scientific">Ascoidea rubescens DSM 1968</name>
    <dbReference type="NCBI Taxonomy" id="1344418"/>
    <lineage>
        <taxon>Eukaryota</taxon>
        <taxon>Fungi</taxon>
        <taxon>Dikarya</taxon>
        <taxon>Ascomycota</taxon>
        <taxon>Saccharomycotina</taxon>
        <taxon>Saccharomycetes</taxon>
        <taxon>Ascoideaceae</taxon>
        <taxon>Ascoidea</taxon>
    </lineage>
</organism>
<dbReference type="InterPro" id="IPR011701">
    <property type="entry name" value="MFS"/>
</dbReference>
<feature type="transmembrane region" description="Helical" evidence="3">
    <location>
        <begin position="244"/>
        <end position="265"/>
    </location>
</feature>
<feature type="transmembrane region" description="Helical" evidence="3">
    <location>
        <begin position="76"/>
        <end position="95"/>
    </location>
</feature>
<keyword evidence="3" id="KW-1133">Transmembrane helix</keyword>
<keyword evidence="3" id="KW-0472">Membrane</keyword>
<dbReference type="PANTHER" id="PTHR11360:SF315">
    <property type="entry name" value="TRANSPORTER MCH2-RELATED"/>
    <property type="match status" value="1"/>
</dbReference>
<accession>A0A1D2VCP9</accession>
<feature type="transmembrane region" description="Helical" evidence="3">
    <location>
        <begin position="134"/>
        <end position="158"/>
    </location>
</feature>
<name>A0A1D2VCP9_9ASCO</name>
<dbReference type="Gene3D" id="1.20.1250.20">
    <property type="entry name" value="MFS general substrate transporter like domains"/>
    <property type="match status" value="2"/>
</dbReference>
<dbReference type="CDD" id="cd17352">
    <property type="entry name" value="MFS_MCT_SLC16"/>
    <property type="match status" value="1"/>
</dbReference>
<feature type="transmembrane region" description="Helical" evidence="3">
    <location>
        <begin position="107"/>
        <end position="128"/>
    </location>
</feature>
<keyword evidence="6" id="KW-1185">Reference proteome</keyword>
<feature type="transmembrane region" description="Helical" evidence="3">
    <location>
        <begin position="31"/>
        <end position="50"/>
    </location>
</feature>
<evidence type="ECO:0000313" key="6">
    <source>
        <dbReference type="Proteomes" id="UP000095038"/>
    </source>
</evidence>
<evidence type="ECO:0000256" key="3">
    <source>
        <dbReference type="SAM" id="Phobius"/>
    </source>
</evidence>
<dbReference type="PROSITE" id="PS50850">
    <property type="entry name" value="MFS"/>
    <property type="match status" value="1"/>
</dbReference>
<comment type="subcellular location">
    <subcellularLocation>
        <location evidence="1">Membrane</location>
        <topology evidence="1">Multi-pass membrane protein</topology>
    </subcellularLocation>
</comment>
<feature type="transmembrane region" description="Helical" evidence="3">
    <location>
        <begin position="335"/>
        <end position="360"/>
    </location>
</feature>
<feature type="transmembrane region" description="Helical" evidence="3">
    <location>
        <begin position="372"/>
        <end position="392"/>
    </location>
</feature>
<dbReference type="GO" id="GO:0016020">
    <property type="term" value="C:membrane"/>
    <property type="evidence" value="ECO:0007669"/>
    <property type="project" value="UniProtKB-SubCell"/>
</dbReference>
<feature type="transmembrane region" description="Helical" evidence="3">
    <location>
        <begin position="404"/>
        <end position="424"/>
    </location>
</feature>
<evidence type="ECO:0000259" key="4">
    <source>
        <dbReference type="PROSITE" id="PS50850"/>
    </source>
</evidence>
<dbReference type="Proteomes" id="UP000095038">
    <property type="component" value="Unassembled WGS sequence"/>
</dbReference>
<comment type="similarity">
    <text evidence="2">Belongs to the major facilitator superfamily. Monocarboxylate porter (TC 2.A.1.13) family.</text>
</comment>
<dbReference type="PANTHER" id="PTHR11360">
    <property type="entry name" value="MONOCARBOXYLATE TRANSPORTER"/>
    <property type="match status" value="1"/>
</dbReference>
<dbReference type="OrthoDB" id="2213137at2759"/>
<evidence type="ECO:0000256" key="2">
    <source>
        <dbReference type="ARBA" id="ARBA00006727"/>
    </source>
</evidence>
<gene>
    <name evidence="5" type="ORF">ASCRUDRAFT_9682</name>
</gene>
<sequence>MSLANTAIADSKIHAQGYSQQDAEDPPPDGGYGWVCAICSMFLLFSTWGANSSYGVVLEYYIKSHYYANEATQYDYALIVSMVGFLGQFLAPVALICTEMFGIRKTIFFGVLVQTLGYILASFCNHIWQLYICQGLLLGIAFAFIFIPPTMTLSSWFLHKRGMATGISSAGAGLGGIVFSLSIDSIIKASGDHKWALRYLGLSTCVISVICALLIRFRKPKDIPKFTFNELNQKTIKMFNWKKINLPTVYIALWFSTIIIGYTLLLFTLSSYATSIGLTSSQGSILTAILNASQTVGRPCMGLLADFLGRINTCLLLTISNSLMIFAFWTNASNFTSLIIFSLIIGLTIGIGSALSPALCTDNVEADLQNSSYSFINILVGINSLFPAVVALKLKDPDLSNPFFNTQIFCGCTFAVGAIFLIIFREWKLRKIITIRYDSLLNNNCNKNEKNNSSKKILLVTDQEELGKCERILKQNLVCYIVRIFHPLKT</sequence>
<dbReference type="SUPFAM" id="SSF103473">
    <property type="entry name" value="MFS general substrate transporter"/>
    <property type="match status" value="1"/>
</dbReference>
<dbReference type="EMBL" id="KV454487">
    <property type="protein sequence ID" value="ODV59290.1"/>
    <property type="molecule type" value="Genomic_DNA"/>
</dbReference>
<dbReference type="InterPro" id="IPR050327">
    <property type="entry name" value="Proton-linked_MCT"/>
</dbReference>
<proteinExistence type="inferred from homology"/>
<feature type="transmembrane region" description="Helical" evidence="3">
    <location>
        <begin position="311"/>
        <end position="329"/>
    </location>
</feature>
<feature type="domain" description="Major facilitator superfamily (MFS) profile" evidence="4">
    <location>
        <begin position="35"/>
        <end position="429"/>
    </location>
</feature>
<dbReference type="GO" id="GO:0022857">
    <property type="term" value="F:transmembrane transporter activity"/>
    <property type="evidence" value="ECO:0007669"/>
    <property type="project" value="InterPro"/>
</dbReference>
<evidence type="ECO:0000256" key="1">
    <source>
        <dbReference type="ARBA" id="ARBA00004141"/>
    </source>
</evidence>
<dbReference type="Pfam" id="PF07690">
    <property type="entry name" value="MFS_1"/>
    <property type="match status" value="1"/>
</dbReference>